<name>A0A1R0XQF4_9BACL</name>
<feature type="transmembrane region" description="Helical" evidence="7">
    <location>
        <begin position="6"/>
        <end position="24"/>
    </location>
</feature>
<evidence type="ECO:0000256" key="1">
    <source>
        <dbReference type="ARBA" id="ARBA00004651"/>
    </source>
</evidence>
<dbReference type="InterPro" id="IPR048454">
    <property type="entry name" value="YetF_N"/>
</dbReference>
<evidence type="ECO:0008006" key="12">
    <source>
        <dbReference type="Google" id="ProtNLM"/>
    </source>
</evidence>
<feature type="domain" description="YetF-like N-terminal transmembrane" evidence="9">
    <location>
        <begin position="5"/>
        <end position="77"/>
    </location>
</feature>
<evidence type="ECO:0000313" key="11">
    <source>
        <dbReference type="Proteomes" id="UP000187439"/>
    </source>
</evidence>
<dbReference type="GO" id="GO:0005886">
    <property type="term" value="C:plasma membrane"/>
    <property type="evidence" value="ECO:0007669"/>
    <property type="project" value="UniProtKB-SubCell"/>
</dbReference>
<organism evidence="10 11">
    <name type="scientific">Paenibacillus odorifer</name>
    <dbReference type="NCBI Taxonomy" id="189426"/>
    <lineage>
        <taxon>Bacteria</taxon>
        <taxon>Bacillati</taxon>
        <taxon>Bacillota</taxon>
        <taxon>Bacilli</taxon>
        <taxon>Bacillales</taxon>
        <taxon>Paenibacillaceae</taxon>
        <taxon>Paenibacillus</taxon>
    </lineage>
</organism>
<evidence type="ECO:0000259" key="9">
    <source>
        <dbReference type="Pfam" id="PF20730"/>
    </source>
</evidence>
<comment type="similarity">
    <text evidence="2">Belongs to the UPF0702 family.</text>
</comment>
<dbReference type="Proteomes" id="UP000187439">
    <property type="component" value="Unassembled WGS sequence"/>
</dbReference>
<evidence type="ECO:0000256" key="4">
    <source>
        <dbReference type="ARBA" id="ARBA00022692"/>
    </source>
</evidence>
<keyword evidence="4 7" id="KW-0812">Transmembrane</keyword>
<evidence type="ECO:0000313" key="10">
    <source>
        <dbReference type="EMBL" id="OMD37172.1"/>
    </source>
</evidence>
<protein>
    <recommendedName>
        <fullName evidence="12">DUF421 domain-containing protein</fullName>
    </recommendedName>
</protein>
<comment type="caution">
    <text evidence="10">The sequence shown here is derived from an EMBL/GenBank/DDBJ whole genome shotgun (WGS) entry which is preliminary data.</text>
</comment>
<dbReference type="OrthoDB" id="9778331at2"/>
<keyword evidence="3" id="KW-1003">Cell membrane</keyword>
<keyword evidence="6 7" id="KW-0472">Membrane</keyword>
<dbReference type="Pfam" id="PF04239">
    <property type="entry name" value="DUF421"/>
    <property type="match status" value="1"/>
</dbReference>
<dbReference type="EMBL" id="MPTC01000024">
    <property type="protein sequence ID" value="OMD37172.1"/>
    <property type="molecule type" value="Genomic_DNA"/>
</dbReference>
<dbReference type="PANTHER" id="PTHR34582">
    <property type="entry name" value="UPF0702 TRANSMEMBRANE PROTEIN YCAP"/>
    <property type="match status" value="1"/>
</dbReference>
<comment type="subcellular location">
    <subcellularLocation>
        <location evidence="1">Cell membrane</location>
        <topology evidence="1">Multi-pass membrane protein</topology>
    </subcellularLocation>
</comment>
<dbReference type="PANTHER" id="PTHR34582:SF5">
    <property type="entry name" value="UPF0702 TRANSMEMBRANE PROTEIN YETF"/>
    <property type="match status" value="1"/>
</dbReference>
<dbReference type="InterPro" id="IPR023090">
    <property type="entry name" value="UPF0702_alpha/beta_dom_sf"/>
</dbReference>
<dbReference type="RefSeq" id="WP_076120694.1">
    <property type="nucleotide sequence ID" value="NZ_MPTC01000024.1"/>
</dbReference>
<evidence type="ECO:0000256" key="3">
    <source>
        <dbReference type="ARBA" id="ARBA00022475"/>
    </source>
</evidence>
<accession>A0A1R0XQF4</accession>
<dbReference type="Gene3D" id="3.30.240.20">
    <property type="entry name" value="bsu07140 like domains"/>
    <property type="match status" value="2"/>
</dbReference>
<evidence type="ECO:0000256" key="7">
    <source>
        <dbReference type="SAM" id="Phobius"/>
    </source>
</evidence>
<dbReference type="InterPro" id="IPR007353">
    <property type="entry name" value="DUF421"/>
</dbReference>
<keyword evidence="5 7" id="KW-1133">Transmembrane helix</keyword>
<proteinExistence type="inferred from homology"/>
<feature type="domain" description="YetF C-terminal" evidence="8">
    <location>
        <begin position="82"/>
        <end position="207"/>
    </location>
</feature>
<evidence type="ECO:0000256" key="6">
    <source>
        <dbReference type="ARBA" id="ARBA00023136"/>
    </source>
</evidence>
<gene>
    <name evidence="10" type="ORF">BSK52_22125</name>
</gene>
<feature type="transmembrane region" description="Helical" evidence="7">
    <location>
        <begin position="59"/>
        <end position="76"/>
    </location>
</feature>
<dbReference type="AlphaFoldDB" id="A0A1R0XQF4"/>
<evidence type="ECO:0000256" key="5">
    <source>
        <dbReference type="ARBA" id="ARBA00022989"/>
    </source>
</evidence>
<evidence type="ECO:0000256" key="2">
    <source>
        <dbReference type="ARBA" id="ARBA00006448"/>
    </source>
</evidence>
<reference evidence="10 11" key="1">
    <citation type="submission" date="2016-10" db="EMBL/GenBank/DDBJ databases">
        <title>Paenibacillus species isolates.</title>
        <authorList>
            <person name="Beno S.M."/>
        </authorList>
    </citation>
    <scope>NUCLEOTIDE SEQUENCE [LARGE SCALE GENOMIC DNA]</scope>
    <source>
        <strain evidence="10 11">FSL H7-0710</strain>
    </source>
</reference>
<evidence type="ECO:0000259" key="8">
    <source>
        <dbReference type="Pfam" id="PF04239"/>
    </source>
</evidence>
<sequence>MEVFITIGVKLIISFFGLWIITFITGRKTLSQLTPLDFLSSLILSEIVGNTIYDDEVKIWQLLFALFVWTALSYLFEKATTHFVKFGNMAEGRTVLLIDDGKVNQDLMEKYDIEFTQLLFMLRQQNIFSLSEVKYALLETNGSLSVMRKSEDGQPEQSSDFSITIIDKGRLLEDSMRGRPMNKILIHEWIEEQGYKRIEDIAYAEYKEDGSLYIIPKNKR</sequence>
<dbReference type="Pfam" id="PF20730">
    <property type="entry name" value="YetF_N"/>
    <property type="match status" value="1"/>
</dbReference>